<keyword evidence="1" id="KW-0723">Serine/threonine-protein kinase</keyword>
<dbReference type="GeneID" id="96303463"/>
<protein>
    <submittedName>
        <fullName evidence="3">Anti-sigma regulatory factor (Ser/Thr protein kinase)</fullName>
    </submittedName>
</protein>
<dbReference type="Proteomes" id="UP000199111">
    <property type="component" value="Unassembled WGS sequence"/>
</dbReference>
<dbReference type="AlphaFoldDB" id="A0A1I4EQ95"/>
<reference evidence="4" key="1">
    <citation type="submission" date="2016-10" db="EMBL/GenBank/DDBJ databases">
        <authorList>
            <person name="Varghese N."/>
            <person name="Submissions S."/>
        </authorList>
    </citation>
    <scope>NUCLEOTIDE SEQUENCE [LARGE SCALE GENOMIC DNA]</scope>
    <source>
        <strain evidence="4">CGMCC 4.2126</strain>
    </source>
</reference>
<feature type="domain" description="Histidine kinase/HSP90-like ATPase" evidence="2">
    <location>
        <begin position="12"/>
        <end position="130"/>
    </location>
</feature>
<dbReference type="RefSeq" id="WP_093891970.1">
    <property type="nucleotide sequence ID" value="NZ_FOQY01000052.1"/>
</dbReference>
<dbReference type="EMBL" id="FOQY01000052">
    <property type="protein sequence ID" value="SFL07854.1"/>
    <property type="molecule type" value="Genomic_DNA"/>
</dbReference>
<keyword evidence="4" id="KW-1185">Reference proteome</keyword>
<dbReference type="PANTHER" id="PTHR35526:SF3">
    <property type="entry name" value="ANTI-SIGMA-F FACTOR RSBW"/>
    <property type="match status" value="1"/>
</dbReference>
<evidence type="ECO:0000256" key="1">
    <source>
        <dbReference type="ARBA" id="ARBA00022527"/>
    </source>
</evidence>
<evidence type="ECO:0000313" key="4">
    <source>
        <dbReference type="Proteomes" id="UP000199111"/>
    </source>
</evidence>
<dbReference type="Pfam" id="PF13581">
    <property type="entry name" value="HATPase_c_2"/>
    <property type="match status" value="1"/>
</dbReference>
<name>A0A1I4EQ95_9ACTN</name>
<dbReference type="CDD" id="cd16936">
    <property type="entry name" value="HATPase_RsbW-like"/>
    <property type="match status" value="1"/>
</dbReference>
<organism evidence="3 4">
    <name type="scientific">Streptosporangium canum</name>
    <dbReference type="NCBI Taxonomy" id="324952"/>
    <lineage>
        <taxon>Bacteria</taxon>
        <taxon>Bacillati</taxon>
        <taxon>Actinomycetota</taxon>
        <taxon>Actinomycetes</taxon>
        <taxon>Streptosporangiales</taxon>
        <taxon>Streptosporangiaceae</taxon>
        <taxon>Streptosporangium</taxon>
    </lineage>
</organism>
<dbReference type="InterPro" id="IPR036890">
    <property type="entry name" value="HATPase_C_sf"/>
</dbReference>
<keyword evidence="3" id="KW-0418">Kinase</keyword>
<dbReference type="InterPro" id="IPR050267">
    <property type="entry name" value="Anti-sigma-factor_SerPK"/>
</dbReference>
<accession>A0A1I4EQ95</accession>
<dbReference type="GO" id="GO:0004674">
    <property type="term" value="F:protein serine/threonine kinase activity"/>
    <property type="evidence" value="ECO:0007669"/>
    <property type="project" value="UniProtKB-KW"/>
</dbReference>
<dbReference type="PANTHER" id="PTHR35526">
    <property type="entry name" value="ANTI-SIGMA-F FACTOR RSBW-RELATED"/>
    <property type="match status" value="1"/>
</dbReference>
<proteinExistence type="predicted"/>
<dbReference type="InterPro" id="IPR003594">
    <property type="entry name" value="HATPase_dom"/>
</dbReference>
<keyword evidence="3" id="KW-0808">Transferase</keyword>
<dbReference type="SUPFAM" id="SSF55874">
    <property type="entry name" value="ATPase domain of HSP90 chaperone/DNA topoisomerase II/histidine kinase"/>
    <property type="match status" value="1"/>
</dbReference>
<evidence type="ECO:0000313" key="3">
    <source>
        <dbReference type="EMBL" id="SFL07854.1"/>
    </source>
</evidence>
<dbReference type="Gene3D" id="3.30.565.10">
    <property type="entry name" value="Histidine kinase-like ATPase, C-terminal domain"/>
    <property type="match status" value="1"/>
</dbReference>
<evidence type="ECO:0000259" key="2">
    <source>
        <dbReference type="Pfam" id="PF13581"/>
    </source>
</evidence>
<sequence length="137" mass="14735">MASEMLGHVALPGDVASVPQARLYVRDLLGAVGSSHLEEALLLVTELVTNSVRHSDSGRRPDGQVAVVVTERAEVVHVDVIDQGSASRTPRVHQDVDTDSGGGRGLWLVRELASAWGWHDDPAGRVVWFQMAKQPPA</sequence>
<gene>
    <name evidence="3" type="ORF">SAMN05216275_15212</name>
</gene>